<dbReference type="STRING" id="425514.SAMN05443550_110132"/>
<dbReference type="Pfam" id="PF00534">
    <property type="entry name" value="Glycos_transf_1"/>
    <property type="match status" value="1"/>
</dbReference>
<keyword evidence="4" id="KW-1185">Reference proteome</keyword>
<evidence type="ECO:0000313" key="4">
    <source>
        <dbReference type="Proteomes" id="UP000198850"/>
    </source>
</evidence>
<dbReference type="RefSeq" id="WP_090558952.1">
    <property type="nucleotide sequence ID" value="NZ_FNRA01000010.1"/>
</dbReference>
<dbReference type="Pfam" id="PF13439">
    <property type="entry name" value="Glyco_transf_4"/>
    <property type="match status" value="1"/>
</dbReference>
<dbReference type="Gene3D" id="3.40.50.2000">
    <property type="entry name" value="Glycogen Phosphorylase B"/>
    <property type="match status" value="2"/>
</dbReference>
<dbReference type="PANTHER" id="PTHR12526">
    <property type="entry name" value="GLYCOSYLTRANSFERASE"/>
    <property type="match status" value="1"/>
</dbReference>
<dbReference type="SUPFAM" id="SSF53756">
    <property type="entry name" value="UDP-Glycosyltransferase/glycogen phosphorylase"/>
    <property type="match status" value="1"/>
</dbReference>
<sequence length="356" mass="39466">MKIGIIAHLKHPIKSPFRGGLEAFTYDICKRLIARGHEVMLFASSKSDATLNVYPILSDEAYNDLSGHREKKPNLSSEYMAEHYAYMELMQHIDTMNFDVIFNNSLHYVPITMAGMLKLPMLTVLHTPPFFELQNAVRLERRQSTITYISVSARNAENWKQYTDECTVIQNGIDLNSWTYYPDPTGGYAIWFGRIHPDKGTHFAIQAANIAGMPLKIAGGIADEKYFRTQVEPLLGGGVEYVGRKDHTELNALIGNAVVSLVTPTWEEPFGLVIAESLACGTPIAGFDIGALPQLVAQETGVLAKPGDIEGLAGAITGAALKNRLSCREHAEKSFDVEKMVNQYEDQLQLLTGVFQ</sequence>
<gene>
    <name evidence="3" type="ORF">SAMN05443550_110132</name>
</gene>
<dbReference type="PANTHER" id="PTHR12526:SF595">
    <property type="entry name" value="BLL5217 PROTEIN"/>
    <property type="match status" value="1"/>
</dbReference>
<dbReference type="OrthoDB" id="9801573at2"/>
<protein>
    <submittedName>
        <fullName evidence="3">Glycosyltransferase involved in cell wall bisynthesis</fullName>
    </submittedName>
</protein>
<name>A0A1H4GKR9_9SPHI</name>
<proteinExistence type="predicted"/>
<dbReference type="CDD" id="cd03802">
    <property type="entry name" value="GT4_AviGT4-like"/>
    <property type="match status" value="1"/>
</dbReference>
<dbReference type="AlphaFoldDB" id="A0A1H4GKR9"/>
<evidence type="ECO:0000313" key="3">
    <source>
        <dbReference type="EMBL" id="SEB09901.1"/>
    </source>
</evidence>
<dbReference type="GO" id="GO:0016757">
    <property type="term" value="F:glycosyltransferase activity"/>
    <property type="evidence" value="ECO:0007669"/>
    <property type="project" value="InterPro"/>
</dbReference>
<dbReference type="EMBL" id="FNRA01000010">
    <property type="protein sequence ID" value="SEB09901.1"/>
    <property type="molecule type" value="Genomic_DNA"/>
</dbReference>
<dbReference type="Proteomes" id="UP000198850">
    <property type="component" value="Unassembled WGS sequence"/>
</dbReference>
<feature type="domain" description="Glycosyl transferase family 1" evidence="1">
    <location>
        <begin position="189"/>
        <end position="319"/>
    </location>
</feature>
<keyword evidence="3" id="KW-0808">Transferase</keyword>
<dbReference type="InterPro" id="IPR028098">
    <property type="entry name" value="Glyco_trans_4-like_N"/>
</dbReference>
<accession>A0A1H4GKR9</accession>
<feature type="domain" description="Glycosyltransferase subfamily 4-like N-terminal" evidence="2">
    <location>
        <begin position="19"/>
        <end position="176"/>
    </location>
</feature>
<evidence type="ECO:0000259" key="2">
    <source>
        <dbReference type="Pfam" id="PF13439"/>
    </source>
</evidence>
<reference evidence="3 4" key="1">
    <citation type="submission" date="2016-10" db="EMBL/GenBank/DDBJ databases">
        <authorList>
            <person name="de Groot N.N."/>
        </authorList>
    </citation>
    <scope>NUCLEOTIDE SEQUENCE [LARGE SCALE GENOMIC DNA]</scope>
    <source>
        <strain evidence="3 4">DSM 19033</strain>
    </source>
</reference>
<organism evidence="3 4">
    <name type="scientific">Pedobacter hartonius</name>
    <dbReference type="NCBI Taxonomy" id="425514"/>
    <lineage>
        <taxon>Bacteria</taxon>
        <taxon>Pseudomonadati</taxon>
        <taxon>Bacteroidota</taxon>
        <taxon>Sphingobacteriia</taxon>
        <taxon>Sphingobacteriales</taxon>
        <taxon>Sphingobacteriaceae</taxon>
        <taxon>Pedobacter</taxon>
    </lineage>
</organism>
<evidence type="ECO:0000259" key="1">
    <source>
        <dbReference type="Pfam" id="PF00534"/>
    </source>
</evidence>
<dbReference type="InterPro" id="IPR001296">
    <property type="entry name" value="Glyco_trans_1"/>
</dbReference>